<comment type="caution">
    <text evidence="7">The sequence shown here is derived from an EMBL/GenBank/DDBJ whole genome shotgun (WGS) entry which is preliminary data.</text>
</comment>
<feature type="region of interest" description="Disordered" evidence="5">
    <location>
        <begin position="447"/>
        <end position="466"/>
    </location>
</feature>
<feature type="compositionally biased region" description="Low complexity" evidence="5">
    <location>
        <begin position="449"/>
        <end position="466"/>
    </location>
</feature>
<feature type="compositionally biased region" description="Polar residues" evidence="5">
    <location>
        <begin position="889"/>
        <end position="908"/>
    </location>
</feature>
<keyword evidence="3" id="KW-0804">Transcription</keyword>
<sequence>MTEDQRPARKRPRRMPSYLADLVAFPTPSASSSSSTASDLHRLAIPLDVHAPRPTGWRSLAPSSSSHMPTLSPAQRANFILAADRGPSLLAPPLSDDDDDDDDFFQVSRTKGKGKGKEVVRKRARSTKSASLAKDSSDSEVDISITKTLQNQCHSCKRYLTRRLMRCRSLKNGAVCPAYYCRRCINFEYKGSLKWDTDSRTFQCPKCLGFCKCEECTVNRTLGGDHLLDGRSYESTRYKNRQPSPDLLQHVFEAFSQDKSLSSSPKKSSLVRSTHTTPIKRKNFGWSRTGSKNNAIVIPDDDDPDDEFSIVATPSRAKAGAASRKRKAPSLPASLSQPLRPALASLPPRPQVPPAPTPSSQSQSRLQSPTKPLERTPTTFWRSGSEVDPAIVAAANRAAQQEALRRKTVLKIRIKRPSTGAFSAASIPPGVLKRKSLSPVTTADQSLFSNSNSTDSSSAAASPSVSSSTLLDAERNVWVKGLADMSTDDEGGFGTDGDDLRKAYYDSDWAEELRKRRSGAYPWYNSTTTTARDTEGRLPLRPVLFRNGGASDEDDLEAYAAVAHANKLSDSERQWRQFSLAIDEEDRKPIFNHALHHHMATVDSHSSISTVFGNGVIERSSHKLSSSSLETYGDAEVIAADADKDGVLAIHVGGGEAPALGGSEQWFAADQRRGEDALQQLGIGIGMGLSMSIGLSLGLTGGVGGVASDEHDDAADSPAVTEAEQLRIAADKLQEEEAAAAAAAEAGEGAEPDDEGASLLPGHLLGSSVSGAVYPAVPASAVAMFQQQEVVSTSVEGGLAMIEGTVAPAAPGLLSPVDPMTADSAVAAGAGAGAAPMPHLSPTQRQSSDIIKTADPPLFDPRDGHEDAVAEEGLHRDAGDKLEDEMANRSRSASLGPSGTGMVTNGSTAEHGGVEDPSLPSAAASPDTSKLACLAESAILGQNGLGEDVDGPMALFPSAQERNDRHDVMVDEHHRTGDFF</sequence>
<reference evidence="7" key="1">
    <citation type="journal article" date="2023" name="PhytoFront">
        <title>Draft Genome Resources of Seven Strains of Tilletia horrida, Causal Agent of Kernel Smut of Rice.</title>
        <authorList>
            <person name="Khanal S."/>
            <person name="Antony Babu S."/>
            <person name="Zhou X.G."/>
        </authorList>
    </citation>
    <scope>NUCLEOTIDE SEQUENCE</scope>
    <source>
        <strain evidence="7">TX6</strain>
    </source>
</reference>
<comment type="subcellular location">
    <subcellularLocation>
        <location evidence="1">Nucleus</location>
    </subcellularLocation>
</comment>
<feature type="region of interest" description="Disordered" evidence="5">
    <location>
        <begin position="872"/>
        <end position="925"/>
    </location>
</feature>
<keyword evidence="4" id="KW-0539">Nucleus</keyword>
<dbReference type="EMBL" id="JAPDMZ010000085">
    <property type="protein sequence ID" value="KAK0550916.1"/>
    <property type="molecule type" value="Genomic_DNA"/>
</dbReference>
<evidence type="ECO:0000256" key="4">
    <source>
        <dbReference type="ARBA" id="ARBA00023242"/>
    </source>
</evidence>
<evidence type="ECO:0000313" key="8">
    <source>
        <dbReference type="Proteomes" id="UP001176517"/>
    </source>
</evidence>
<dbReference type="Pfam" id="PF10497">
    <property type="entry name" value="zf-4CXXC_R1"/>
    <property type="match status" value="1"/>
</dbReference>
<dbReference type="GO" id="GO:0005634">
    <property type="term" value="C:nucleus"/>
    <property type="evidence" value="ECO:0007669"/>
    <property type="project" value="UniProtKB-SubCell"/>
</dbReference>
<evidence type="ECO:0000313" key="7">
    <source>
        <dbReference type="EMBL" id="KAK0550916.1"/>
    </source>
</evidence>
<feature type="compositionally biased region" description="Pro residues" evidence="5">
    <location>
        <begin position="347"/>
        <end position="357"/>
    </location>
</feature>
<evidence type="ECO:0000256" key="2">
    <source>
        <dbReference type="ARBA" id="ARBA00023015"/>
    </source>
</evidence>
<feature type="region of interest" description="Disordered" evidence="5">
    <location>
        <begin position="90"/>
        <end position="133"/>
    </location>
</feature>
<evidence type="ECO:0000256" key="5">
    <source>
        <dbReference type="SAM" id="MobiDB-lite"/>
    </source>
</evidence>
<evidence type="ECO:0000256" key="3">
    <source>
        <dbReference type="ARBA" id="ARBA00023163"/>
    </source>
</evidence>
<feature type="compositionally biased region" description="Basic and acidic residues" evidence="5">
    <location>
        <begin position="872"/>
        <end position="888"/>
    </location>
</feature>
<keyword evidence="2" id="KW-0805">Transcription regulation</keyword>
<feature type="compositionally biased region" description="Polar residues" evidence="5">
    <location>
        <begin position="61"/>
        <end position="71"/>
    </location>
</feature>
<feature type="compositionally biased region" description="Low complexity" evidence="5">
    <location>
        <begin position="358"/>
        <end position="368"/>
    </location>
</feature>
<feature type="compositionally biased region" description="Low complexity" evidence="5">
    <location>
        <begin position="329"/>
        <end position="346"/>
    </location>
</feature>
<feature type="region of interest" description="Disordered" evidence="5">
    <location>
        <begin position="1"/>
        <end position="38"/>
    </location>
</feature>
<organism evidence="7 8">
    <name type="scientific">Tilletia horrida</name>
    <dbReference type="NCBI Taxonomy" id="155126"/>
    <lineage>
        <taxon>Eukaryota</taxon>
        <taxon>Fungi</taxon>
        <taxon>Dikarya</taxon>
        <taxon>Basidiomycota</taxon>
        <taxon>Ustilaginomycotina</taxon>
        <taxon>Exobasidiomycetes</taxon>
        <taxon>Tilletiales</taxon>
        <taxon>Tilletiaceae</taxon>
        <taxon>Tilletia</taxon>
    </lineage>
</organism>
<proteinExistence type="predicted"/>
<feature type="region of interest" description="Disordered" evidence="5">
    <location>
        <begin position="281"/>
        <end position="382"/>
    </location>
</feature>
<feature type="region of interest" description="Disordered" evidence="5">
    <location>
        <begin position="51"/>
        <end position="71"/>
    </location>
</feature>
<keyword evidence="8" id="KW-1185">Reference proteome</keyword>
<feature type="domain" description="Zinc-finger" evidence="6">
    <location>
        <begin position="150"/>
        <end position="221"/>
    </location>
</feature>
<feature type="compositionally biased region" description="Acidic residues" evidence="5">
    <location>
        <begin position="299"/>
        <end position="308"/>
    </location>
</feature>
<dbReference type="Proteomes" id="UP001176517">
    <property type="component" value="Unassembled WGS sequence"/>
</dbReference>
<dbReference type="AlphaFoldDB" id="A0AAN6GQD5"/>
<protein>
    <recommendedName>
        <fullName evidence="6">Zinc-finger domain-containing protein</fullName>
    </recommendedName>
</protein>
<feature type="compositionally biased region" description="Low complexity" evidence="5">
    <location>
        <begin position="26"/>
        <end position="38"/>
    </location>
</feature>
<name>A0AAN6GQD5_9BASI</name>
<evidence type="ECO:0000256" key="1">
    <source>
        <dbReference type="ARBA" id="ARBA00004123"/>
    </source>
</evidence>
<accession>A0AAN6GQD5</accession>
<dbReference type="InterPro" id="IPR018866">
    <property type="entry name" value="Znf-4CXXC_R1"/>
</dbReference>
<evidence type="ECO:0000259" key="6">
    <source>
        <dbReference type="Pfam" id="PF10497"/>
    </source>
</evidence>
<feature type="region of interest" description="Disordered" evidence="5">
    <location>
        <begin position="741"/>
        <end position="762"/>
    </location>
</feature>
<feature type="compositionally biased region" description="Acidic residues" evidence="5">
    <location>
        <begin position="95"/>
        <end position="104"/>
    </location>
</feature>
<gene>
    <name evidence="7" type="ORF">OC846_003486</name>
</gene>